<dbReference type="RefSeq" id="WP_092664450.1">
    <property type="nucleotide sequence ID" value="NZ_FOCX01000048.1"/>
</dbReference>
<feature type="transmembrane region" description="Helical" evidence="6">
    <location>
        <begin position="261"/>
        <end position="294"/>
    </location>
</feature>
<feature type="transmembrane region" description="Helical" evidence="6">
    <location>
        <begin position="72"/>
        <end position="97"/>
    </location>
</feature>
<evidence type="ECO:0000313" key="8">
    <source>
        <dbReference type="Proteomes" id="UP000198775"/>
    </source>
</evidence>
<evidence type="ECO:0000256" key="4">
    <source>
        <dbReference type="ARBA" id="ARBA00022989"/>
    </source>
</evidence>
<comment type="subcellular location">
    <subcellularLocation>
        <location evidence="1">Membrane</location>
        <topology evidence="1">Multi-pass membrane protein</topology>
    </subcellularLocation>
</comment>
<evidence type="ECO:0000256" key="3">
    <source>
        <dbReference type="ARBA" id="ARBA00022692"/>
    </source>
</evidence>
<evidence type="ECO:0000256" key="2">
    <source>
        <dbReference type="ARBA" id="ARBA00009773"/>
    </source>
</evidence>
<keyword evidence="8" id="KW-1185">Reference proteome</keyword>
<dbReference type="PANTHER" id="PTHR21716:SF4">
    <property type="entry name" value="TRANSMEMBRANE PROTEIN 245"/>
    <property type="match status" value="1"/>
</dbReference>
<dbReference type="Proteomes" id="UP000198775">
    <property type="component" value="Unassembled WGS sequence"/>
</dbReference>
<dbReference type="Pfam" id="PF01594">
    <property type="entry name" value="AI-2E_transport"/>
    <property type="match status" value="1"/>
</dbReference>
<accession>A0A1H8W4V7</accession>
<dbReference type="InterPro" id="IPR002549">
    <property type="entry name" value="AI-2E-like"/>
</dbReference>
<dbReference type="PANTHER" id="PTHR21716">
    <property type="entry name" value="TRANSMEMBRANE PROTEIN"/>
    <property type="match status" value="1"/>
</dbReference>
<dbReference type="GO" id="GO:0016020">
    <property type="term" value="C:membrane"/>
    <property type="evidence" value="ECO:0007669"/>
    <property type="project" value="UniProtKB-SubCell"/>
</dbReference>
<reference evidence="8" key="1">
    <citation type="submission" date="2016-10" db="EMBL/GenBank/DDBJ databases">
        <authorList>
            <person name="Varghese N."/>
            <person name="Submissions S."/>
        </authorList>
    </citation>
    <scope>NUCLEOTIDE SEQUENCE [LARGE SCALE GENOMIC DNA]</scope>
    <source>
        <strain evidence="8">IBRC-M 10043</strain>
    </source>
</reference>
<feature type="transmembrane region" description="Helical" evidence="6">
    <location>
        <begin position="229"/>
        <end position="249"/>
    </location>
</feature>
<gene>
    <name evidence="7" type="ORF">SAMN05216388_10484</name>
</gene>
<feature type="transmembrane region" description="Helical" evidence="6">
    <location>
        <begin position="334"/>
        <end position="367"/>
    </location>
</feature>
<feature type="transmembrane region" description="Helical" evidence="6">
    <location>
        <begin position="300"/>
        <end position="322"/>
    </location>
</feature>
<dbReference type="AlphaFoldDB" id="A0A1H8W4V7"/>
<keyword evidence="4 6" id="KW-1133">Transmembrane helix</keyword>
<feature type="transmembrane region" description="Helical" evidence="6">
    <location>
        <begin position="169"/>
        <end position="190"/>
    </location>
</feature>
<comment type="similarity">
    <text evidence="2">Belongs to the autoinducer-2 exporter (AI-2E) (TC 2.A.86) family.</text>
</comment>
<evidence type="ECO:0000256" key="6">
    <source>
        <dbReference type="SAM" id="Phobius"/>
    </source>
</evidence>
<evidence type="ECO:0000256" key="5">
    <source>
        <dbReference type="ARBA" id="ARBA00023136"/>
    </source>
</evidence>
<evidence type="ECO:0000256" key="1">
    <source>
        <dbReference type="ARBA" id="ARBA00004141"/>
    </source>
</evidence>
<evidence type="ECO:0000313" key="7">
    <source>
        <dbReference type="EMBL" id="SEP22583.1"/>
    </source>
</evidence>
<keyword evidence="3 6" id="KW-0812">Transmembrane</keyword>
<dbReference type="EMBL" id="FOCX01000048">
    <property type="protein sequence ID" value="SEP22583.1"/>
    <property type="molecule type" value="Genomic_DNA"/>
</dbReference>
<feature type="transmembrane region" description="Helical" evidence="6">
    <location>
        <begin position="12"/>
        <end position="43"/>
    </location>
</feature>
<keyword evidence="5 6" id="KW-0472">Membrane</keyword>
<name>A0A1H8W4V7_9EURY</name>
<proteinExistence type="inferred from homology"/>
<organism evidence="7 8">
    <name type="scientific">Halorientalis persicus</name>
    <dbReference type="NCBI Taxonomy" id="1367881"/>
    <lineage>
        <taxon>Archaea</taxon>
        <taxon>Methanobacteriati</taxon>
        <taxon>Methanobacteriota</taxon>
        <taxon>Stenosarchaea group</taxon>
        <taxon>Halobacteria</taxon>
        <taxon>Halobacteriales</taxon>
        <taxon>Haloarculaceae</taxon>
        <taxon>Halorientalis</taxon>
    </lineage>
</organism>
<dbReference type="OrthoDB" id="282734at2157"/>
<protein>
    <submittedName>
        <fullName evidence="7">Predicted PurR-regulated permease PerM</fullName>
    </submittedName>
</protein>
<sequence length="389" mass="41950">MKYDAALRRRTLFGLAGLGLLTAVVFVLIQFQATLVFTVFLYYASRPIYRKLENISLPSRLQDRHLPYRRQLLAVTTIAIFLLPFLFLLTYTLVLVVPEIQRIVGGNGPGAAYLSALQSAQGSGPPAPLVGLEFSDVLAMNPQEVATILNDPAVQAWAERTVATLIDSVGLIANAALRGFILLAGTYYLLTDGSRLVSWFLNNFDESGIVESYAASVDDELSSILFGNILNAFVTGIIGILVFSGYNLFAPGAVKVPFAPLVGALTGAGSLIPVVGMKIVYFPVGAILAIAAVASGQPDAFGFVILYLVLAFVVVDTIPDFLIRPYVSGNRTHVGLLMFAYILGPIAFGFYGIFLGPILLVLVAQFFRTIAPYVLTGRQPHQQSSLSDY</sequence>